<evidence type="ECO:0000313" key="3">
    <source>
        <dbReference type="EMBL" id="TFV49679.1"/>
    </source>
</evidence>
<dbReference type="Proteomes" id="UP000297966">
    <property type="component" value="Unassembled WGS sequence"/>
</dbReference>
<evidence type="ECO:0000259" key="2">
    <source>
        <dbReference type="Pfam" id="PF00171"/>
    </source>
</evidence>
<dbReference type="InterPro" id="IPR015590">
    <property type="entry name" value="Aldehyde_DH_dom"/>
</dbReference>
<dbReference type="GO" id="GO:0016491">
    <property type="term" value="F:oxidoreductase activity"/>
    <property type="evidence" value="ECO:0007669"/>
    <property type="project" value="UniProtKB-KW"/>
</dbReference>
<keyword evidence="1" id="KW-0560">Oxidoreductase</keyword>
<accession>A0A4Y9M3A3</accession>
<gene>
    <name evidence="3" type="ORF">E4K65_05685</name>
</gene>
<protein>
    <submittedName>
        <fullName evidence="3">Aldehyde dehydrogenase family protein</fullName>
    </submittedName>
</protein>
<keyword evidence="4" id="KW-1185">Reference proteome</keyword>
<organism evidence="3 4">
    <name type="scientific">Bradyrhizobium niftali</name>
    <dbReference type="NCBI Taxonomy" id="2560055"/>
    <lineage>
        <taxon>Bacteria</taxon>
        <taxon>Pseudomonadati</taxon>
        <taxon>Pseudomonadota</taxon>
        <taxon>Alphaproteobacteria</taxon>
        <taxon>Hyphomicrobiales</taxon>
        <taxon>Nitrobacteraceae</taxon>
        <taxon>Bradyrhizobium</taxon>
    </lineage>
</organism>
<sequence length="52" mass="5621">MGGKKIASASGKWMPSLDPYHNENWCEIPDSGPQDVDAAVAAAKTAFRMRLT</sequence>
<dbReference type="AlphaFoldDB" id="A0A4Y9M3A3"/>
<proteinExistence type="predicted"/>
<evidence type="ECO:0000256" key="1">
    <source>
        <dbReference type="ARBA" id="ARBA00023002"/>
    </source>
</evidence>
<dbReference type="Gene3D" id="3.40.605.10">
    <property type="entry name" value="Aldehyde Dehydrogenase, Chain A, domain 1"/>
    <property type="match status" value="1"/>
</dbReference>
<dbReference type="SUPFAM" id="SSF53720">
    <property type="entry name" value="ALDH-like"/>
    <property type="match status" value="1"/>
</dbReference>
<evidence type="ECO:0000313" key="4">
    <source>
        <dbReference type="Proteomes" id="UP000297966"/>
    </source>
</evidence>
<dbReference type="InterPro" id="IPR016162">
    <property type="entry name" value="Ald_DH_N"/>
</dbReference>
<feature type="domain" description="Aldehyde dehydrogenase" evidence="2">
    <location>
        <begin position="8"/>
        <end position="48"/>
    </location>
</feature>
<dbReference type="EMBL" id="SPQT01000002">
    <property type="protein sequence ID" value="TFV49679.1"/>
    <property type="molecule type" value="Genomic_DNA"/>
</dbReference>
<reference evidence="3 4" key="1">
    <citation type="submission" date="2019-03" db="EMBL/GenBank/DDBJ databases">
        <title>Bradyrhizobium diversity isolated from nodules of Chamaecrista fasciculata.</title>
        <authorList>
            <person name="Klepa M.S."/>
            <person name="Urquiaga M.O."/>
            <person name="Hungria M."/>
            <person name="Delamuta J.R."/>
        </authorList>
    </citation>
    <scope>NUCLEOTIDE SEQUENCE [LARGE SCALE GENOMIC DNA]</scope>
    <source>
        <strain evidence="3 4">CNPSo 3448</strain>
    </source>
</reference>
<name>A0A4Y9M3A3_9BRAD</name>
<dbReference type="InterPro" id="IPR016161">
    <property type="entry name" value="Ald_DH/histidinol_DH"/>
</dbReference>
<comment type="caution">
    <text evidence="3">The sequence shown here is derived from an EMBL/GenBank/DDBJ whole genome shotgun (WGS) entry which is preliminary data.</text>
</comment>
<dbReference type="Pfam" id="PF00171">
    <property type="entry name" value="Aldedh"/>
    <property type="match status" value="1"/>
</dbReference>